<evidence type="ECO:0000256" key="2">
    <source>
        <dbReference type="SAM" id="Phobius"/>
    </source>
</evidence>
<gene>
    <name evidence="4" type="ORF">CSSPTR1EN2_LOCUS14831</name>
</gene>
<feature type="region of interest" description="Disordered" evidence="1">
    <location>
        <begin position="303"/>
        <end position="329"/>
    </location>
</feature>
<feature type="transmembrane region" description="Helical" evidence="2">
    <location>
        <begin position="102"/>
        <end position="123"/>
    </location>
</feature>
<feature type="compositionally biased region" description="Low complexity" evidence="1">
    <location>
        <begin position="304"/>
        <end position="317"/>
    </location>
</feature>
<dbReference type="InterPro" id="IPR032816">
    <property type="entry name" value="VTT_dom"/>
</dbReference>
<evidence type="ECO:0000259" key="3">
    <source>
        <dbReference type="Pfam" id="PF09335"/>
    </source>
</evidence>
<evidence type="ECO:0000256" key="1">
    <source>
        <dbReference type="SAM" id="MobiDB-lite"/>
    </source>
</evidence>
<proteinExistence type="predicted"/>
<keyword evidence="2" id="KW-0472">Membrane</keyword>
<keyword evidence="2" id="KW-0812">Transmembrane</keyword>
<keyword evidence="5" id="KW-1185">Reference proteome</keyword>
<evidence type="ECO:0000313" key="5">
    <source>
        <dbReference type="Proteomes" id="UP001497512"/>
    </source>
</evidence>
<accession>A0ABP0UED7</accession>
<dbReference type="PANTHER" id="PTHR46431:SF5">
    <property type="entry name" value="EXPRESSED PROTEIN"/>
    <property type="match status" value="1"/>
</dbReference>
<evidence type="ECO:0000313" key="4">
    <source>
        <dbReference type="EMBL" id="CAK9219762.1"/>
    </source>
</evidence>
<feature type="transmembrane region" description="Helical" evidence="2">
    <location>
        <begin position="61"/>
        <end position="82"/>
    </location>
</feature>
<dbReference type="Pfam" id="PF09335">
    <property type="entry name" value="VTT_dom"/>
    <property type="match status" value="1"/>
</dbReference>
<protein>
    <recommendedName>
        <fullName evidence="3">VTT domain-containing protein</fullName>
    </recommendedName>
</protein>
<sequence>MSIDTVALIVGGAPEKAEVQGEGTAYQIVDNSNDDNLGDDLEEFELLPLPISQRPHPLWQWLKLTIIVLILLALAVVMFHWGVPFLLDKVIIPLLVWESKEFTRPVLAVVLVFSMAIFPIFLFPSGPSMWLTGMVFGYGLGFLIILVGTTIGQTIPYWIGRWVLHNRIQTWLQKYPKKAAVLQVAEQGGWVHQVRTIALLRVSPFPYPLFNYAVTATKIKYAPYIGGSILGMIPEAFITIYSGKLLSTLAEAQNHKRAFTPVEIASNAVGACVALTIAITGTLYGRRSLQELELKEAAEREAKSQLSQSMEMSSLNSRPEHLSIKRTCS</sequence>
<reference evidence="4" key="1">
    <citation type="submission" date="2024-02" db="EMBL/GenBank/DDBJ databases">
        <authorList>
            <consortium name="ELIXIR-Norway"/>
            <consortium name="Elixir Norway"/>
        </authorList>
    </citation>
    <scope>NUCLEOTIDE SEQUENCE</scope>
</reference>
<keyword evidence="2" id="KW-1133">Transmembrane helix</keyword>
<feature type="domain" description="VTT" evidence="3">
    <location>
        <begin position="123"/>
        <end position="244"/>
    </location>
</feature>
<dbReference type="PANTHER" id="PTHR46431">
    <property type="entry name" value="EXPRESSED PROTEIN"/>
    <property type="match status" value="1"/>
</dbReference>
<feature type="transmembrane region" description="Helical" evidence="2">
    <location>
        <begin position="135"/>
        <end position="159"/>
    </location>
</feature>
<feature type="transmembrane region" description="Helical" evidence="2">
    <location>
        <begin position="264"/>
        <end position="285"/>
    </location>
</feature>
<dbReference type="Proteomes" id="UP001497512">
    <property type="component" value="Chromosome 3"/>
</dbReference>
<name>A0ABP0UED7_9BRYO</name>
<dbReference type="EMBL" id="OZ019895">
    <property type="protein sequence ID" value="CAK9219762.1"/>
    <property type="molecule type" value="Genomic_DNA"/>
</dbReference>
<organism evidence="4 5">
    <name type="scientific">Sphagnum troendelagicum</name>
    <dbReference type="NCBI Taxonomy" id="128251"/>
    <lineage>
        <taxon>Eukaryota</taxon>
        <taxon>Viridiplantae</taxon>
        <taxon>Streptophyta</taxon>
        <taxon>Embryophyta</taxon>
        <taxon>Bryophyta</taxon>
        <taxon>Sphagnophytina</taxon>
        <taxon>Sphagnopsida</taxon>
        <taxon>Sphagnales</taxon>
        <taxon>Sphagnaceae</taxon>
        <taxon>Sphagnum</taxon>
    </lineage>
</organism>